<keyword evidence="2" id="KW-1185">Reference proteome</keyword>
<evidence type="ECO:0000313" key="1">
    <source>
        <dbReference type="EMBL" id="GIQ63550.1"/>
    </source>
</evidence>
<accession>A0ABQ4N5V1</accession>
<comment type="caution">
    <text evidence="1">The sequence shown here is derived from an EMBL/GenBank/DDBJ whole genome shotgun (WGS) entry which is preliminary data.</text>
</comment>
<proteinExistence type="predicted"/>
<dbReference type="Proteomes" id="UP000680304">
    <property type="component" value="Unassembled WGS sequence"/>
</dbReference>
<name>A0ABQ4N5V1_9BACL</name>
<organism evidence="1 2">
    <name type="scientific">Paenibacillus cisolokensis</name>
    <dbReference type="NCBI Taxonomy" id="1658519"/>
    <lineage>
        <taxon>Bacteria</taxon>
        <taxon>Bacillati</taxon>
        <taxon>Bacillota</taxon>
        <taxon>Bacilli</taxon>
        <taxon>Bacillales</taxon>
        <taxon>Paenibacillaceae</taxon>
        <taxon>Paenibacillus</taxon>
    </lineage>
</organism>
<sequence length="118" mass="13566">MTKVPYVPVIPRKVASAIENLRSNGWSNGRILFCTLNDDELPKPDEIRTIADYAQFSRFDTLLAALVNRYEVEKTAEERIRELYDTYNYPQELVSYEVAGVIRKVLDILDVKIEGVNV</sequence>
<evidence type="ECO:0000313" key="2">
    <source>
        <dbReference type="Proteomes" id="UP000680304"/>
    </source>
</evidence>
<dbReference type="RefSeq" id="WP_213528662.1">
    <property type="nucleotide sequence ID" value="NZ_BOVJ01000065.1"/>
</dbReference>
<protein>
    <submittedName>
        <fullName evidence="1">Uncharacterized protein</fullName>
    </submittedName>
</protein>
<dbReference type="EMBL" id="BOVJ01000065">
    <property type="protein sequence ID" value="GIQ63550.1"/>
    <property type="molecule type" value="Genomic_DNA"/>
</dbReference>
<reference evidence="1 2" key="1">
    <citation type="submission" date="2021-04" db="EMBL/GenBank/DDBJ databases">
        <title>Draft genome sequence of Paenibacillus cisolokensis, LC2-13A.</title>
        <authorList>
            <person name="Uke A."/>
            <person name="Chhe C."/>
            <person name="Baramee S."/>
            <person name="Kosugi A."/>
        </authorList>
    </citation>
    <scope>NUCLEOTIDE SEQUENCE [LARGE SCALE GENOMIC DNA]</scope>
    <source>
        <strain evidence="1 2">LC2-13A</strain>
    </source>
</reference>
<gene>
    <name evidence="1" type="ORF">PACILC2_21180</name>
</gene>